<keyword evidence="4" id="KW-1185">Reference proteome</keyword>
<dbReference type="AlphaFoldDB" id="A0A9X2NHI3"/>
<evidence type="ECO:0000256" key="1">
    <source>
        <dbReference type="SAM" id="MobiDB-lite"/>
    </source>
</evidence>
<reference evidence="3" key="1">
    <citation type="submission" date="2022-06" db="EMBL/GenBank/DDBJ databases">
        <title>Amycolatopsis iheyaensis sp. nov., a new species of the genus Amycolatopsis isolated from soil in Iheya island, Japan.</title>
        <authorList>
            <person name="Ngamcharungchit C."/>
            <person name="Kanto H."/>
            <person name="Take A."/>
            <person name="Intra B."/>
            <person name="Matsumoto A."/>
            <person name="Panbangred W."/>
            <person name="Inahashi Y."/>
        </authorList>
    </citation>
    <scope>NUCLEOTIDE SEQUENCE</scope>
    <source>
        <strain evidence="3">OK19-0408</strain>
    </source>
</reference>
<feature type="signal peptide" evidence="2">
    <location>
        <begin position="1"/>
        <end position="31"/>
    </location>
</feature>
<comment type="caution">
    <text evidence="3">The sequence shown here is derived from an EMBL/GenBank/DDBJ whole genome shotgun (WGS) entry which is preliminary data.</text>
</comment>
<dbReference type="EMBL" id="JAMXQV010000022">
    <property type="protein sequence ID" value="MCR6487948.1"/>
    <property type="molecule type" value="Genomic_DNA"/>
</dbReference>
<evidence type="ECO:0008006" key="5">
    <source>
        <dbReference type="Google" id="ProtNLM"/>
    </source>
</evidence>
<dbReference type="RefSeq" id="WP_257924515.1">
    <property type="nucleotide sequence ID" value="NZ_JAMXQV010000022.1"/>
</dbReference>
<evidence type="ECO:0000313" key="4">
    <source>
        <dbReference type="Proteomes" id="UP001144096"/>
    </source>
</evidence>
<evidence type="ECO:0000313" key="3">
    <source>
        <dbReference type="EMBL" id="MCR6487948.1"/>
    </source>
</evidence>
<dbReference type="Proteomes" id="UP001144096">
    <property type="component" value="Unassembled WGS sequence"/>
</dbReference>
<evidence type="ECO:0000256" key="2">
    <source>
        <dbReference type="SAM" id="SignalP"/>
    </source>
</evidence>
<protein>
    <recommendedName>
        <fullName evidence="5">Lipoprotein</fullName>
    </recommendedName>
</protein>
<proteinExistence type="predicted"/>
<keyword evidence="2" id="KW-0732">Signal</keyword>
<gene>
    <name evidence="3" type="ORF">M8542_34500</name>
</gene>
<feature type="region of interest" description="Disordered" evidence="1">
    <location>
        <begin position="32"/>
        <end position="56"/>
    </location>
</feature>
<organism evidence="3 4">
    <name type="scientific">Amycolatopsis iheyensis</name>
    <dbReference type="NCBI Taxonomy" id="2945988"/>
    <lineage>
        <taxon>Bacteria</taxon>
        <taxon>Bacillati</taxon>
        <taxon>Actinomycetota</taxon>
        <taxon>Actinomycetes</taxon>
        <taxon>Pseudonocardiales</taxon>
        <taxon>Pseudonocardiaceae</taxon>
        <taxon>Amycolatopsis</taxon>
    </lineage>
</organism>
<dbReference type="PROSITE" id="PS51257">
    <property type="entry name" value="PROKAR_LIPOPROTEIN"/>
    <property type="match status" value="1"/>
</dbReference>
<name>A0A9X2NHI3_9PSEU</name>
<sequence length="279" mass="27700">MNGRRPRRNAFAVLGCAVLLAGCGANPAATAPTIASTSPSASGSSTSAPSPVTTSPAAAAAAPGLADGTYRLSADPQCGEFAMDGSSLVVRGGKATLTPGRWAGSDTLGQPASGTITTQGKNVRVHVTNGTAAIIDLTATIGAPGTLSGSGKSGGLHLSGETGWACEFTFTATSGPATGTTENVTTFYSPTRNISCQILPDSVYCQTRTPPRSVTLTADGTYKTCEGCLGDPGEHTPVLAYGNSTRVGAFTCVSESAGVTCTTAGKGFAISRSGIVKAP</sequence>
<feature type="chain" id="PRO_5040813165" description="Lipoprotein" evidence="2">
    <location>
        <begin position="32"/>
        <end position="279"/>
    </location>
</feature>
<accession>A0A9X2NHI3</accession>